<evidence type="ECO:0000313" key="1">
    <source>
        <dbReference type="EMBL" id="JAD58685.1"/>
    </source>
</evidence>
<accession>A0A0A9BBU6</accession>
<dbReference type="AlphaFoldDB" id="A0A0A9BBU6"/>
<dbReference type="EMBL" id="GBRH01239210">
    <property type="protein sequence ID" value="JAD58685.1"/>
    <property type="molecule type" value="Transcribed_RNA"/>
</dbReference>
<sequence>MNMHESHIILDAASCKNENHTRSYEMMY</sequence>
<name>A0A0A9BBU6_ARUDO</name>
<protein>
    <submittedName>
        <fullName evidence="1">Uncharacterized protein</fullName>
    </submittedName>
</protein>
<reference evidence="1" key="1">
    <citation type="submission" date="2014-09" db="EMBL/GenBank/DDBJ databases">
        <authorList>
            <person name="Magalhaes I.L.F."/>
            <person name="Oliveira U."/>
            <person name="Santos F.R."/>
            <person name="Vidigal T.H.D.A."/>
            <person name="Brescovit A.D."/>
            <person name="Santos A.J."/>
        </authorList>
    </citation>
    <scope>NUCLEOTIDE SEQUENCE</scope>
    <source>
        <tissue evidence="1">Shoot tissue taken approximately 20 cm above the soil surface</tissue>
    </source>
</reference>
<organism evidence="1">
    <name type="scientific">Arundo donax</name>
    <name type="common">Giant reed</name>
    <name type="synonym">Donax arundinaceus</name>
    <dbReference type="NCBI Taxonomy" id="35708"/>
    <lineage>
        <taxon>Eukaryota</taxon>
        <taxon>Viridiplantae</taxon>
        <taxon>Streptophyta</taxon>
        <taxon>Embryophyta</taxon>
        <taxon>Tracheophyta</taxon>
        <taxon>Spermatophyta</taxon>
        <taxon>Magnoliopsida</taxon>
        <taxon>Liliopsida</taxon>
        <taxon>Poales</taxon>
        <taxon>Poaceae</taxon>
        <taxon>PACMAD clade</taxon>
        <taxon>Arundinoideae</taxon>
        <taxon>Arundineae</taxon>
        <taxon>Arundo</taxon>
    </lineage>
</organism>
<proteinExistence type="predicted"/>
<reference evidence="1" key="2">
    <citation type="journal article" date="2015" name="Data Brief">
        <title>Shoot transcriptome of the giant reed, Arundo donax.</title>
        <authorList>
            <person name="Barrero R.A."/>
            <person name="Guerrero F.D."/>
            <person name="Moolhuijzen P."/>
            <person name="Goolsby J.A."/>
            <person name="Tidwell J."/>
            <person name="Bellgard S.E."/>
            <person name="Bellgard M.I."/>
        </authorList>
    </citation>
    <scope>NUCLEOTIDE SEQUENCE</scope>
    <source>
        <tissue evidence="1">Shoot tissue taken approximately 20 cm above the soil surface</tissue>
    </source>
</reference>